<dbReference type="PANTHER" id="PTHR43731">
    <property type="entry name" value="RHOMBOID PROTEASE"/>
    <property type="match status" value="1"/>
</dbReference>
<evidence type="ECO:0000256" key="1">
    <source>
        <dbReference type="ARBA" id="ARBA00004141"/>
    </source>
</evidence>
<dbReference type="Pfam" id="PF01694">
    <property type="entry name" value="Rhomboid"/>
    <property type="match status" value="1"/>
</dbReference>
<feature type="transmembrane region" description="Helical" evidence="7">
    <location>
        <begin position="139"/>
        <end position="161"/>
    </location>
</feature>
<dbReference type="OrthoDB" id="9807874at2"/>
<name>A0A1S2VGG6_9BACT</name>
<accession>A0A1S2VGG6</accession>
<dbReference type="GO" id="GO:0004252">
    <property type="term" value="F:serine-type endopeptidase activity"/>
    <property type="evidence" value="ECO:0007669"/>
    <property type="project" value="InterPro"/>
</dbReference>
<evidence type="ECO:0000313" key="10">
    <source>
        <dbReference type="Proteomes" id="UP000181790"/>
    </source>
</evidence>
<feature type="transmembrane region" description="Helical" evidence="7">
    <location>
        <begin position="173"/>
        <end position="193"/>
    </location>
</feature>
<dbReference type="Proteomes" id="UP000181790">
    <property type="component" value="Unassembled WGS sequence"/>
</dbReference>
<dbReference type="SUPFAM" id="SSF144091">
    <property type="entry name" value="Rhomboid-like"/>
    <property type="match status" value="1"/>
</dbReference>
<evidence type="ECO:0000256" key="3">
    <source>
        <dbReference type="ARBA" id="ARBA00022692"/>
    </source>
</evidence>
<comment type="caution">
    <text evidence="9">The sequence shown here is derived from an EMBL/GenBank/DDBJ whole genome shotgun (WGS) entry which is preliminary data.</text>
</comment>
<keyword evidence="3 7" id="KW-0812">Transmembrane</keyword>
<proteinExistence type="inferred from homology"/>
<dbReference type="RefSeq" id="WP_071504446.1">
    <property type="nucleotide sequence ID" value="NZ_MORL01000009.1"/>
</dbReference>
<evidence type="ECO:0000256" key="7">
    <source>
        <dbReference type="SAM" id="Phobius"/>
    </source>
</evidence>
<dbReference type="Gene3D" id="1.20.1540.10">
    <property type="entry name" value="Rhomboid-like"/>
    <property type="match status" value="1"/>
</dbReference>
<keyword evidence="5 7" id="KW-1133">Transmembrane helix</keyword>
<feature type="transmembrane region" description="Helical" evidence="7">
    <location>
        <begin position="42"/>
        <end position="67"/>
    </location>
</feature>
<evidence type="ECO:0000256" key="6">
    <source>
        <dbReference type="ARBA" id="ARBA00023136"/>
    </source>
</evidence>
<comment type="subcellular location">
    <subcellularLocation>
        <location evidence="1">Membrane</location>
        <topology evidence="1">Multi-pass membrane protein</topology>
    </subcellularLocation>
</comment>
<dbReference type="InterPro" id="IPR022764">
    <property type="entry name" value="Peptidase_S54_rhomboid_dom"/>
</dbReference>
<evidence type="ECO:0000259" key="8">
    <source>
        <dbReference type="Pfam" id="PF01694"/>
    </source>
</evidence>
<gene>
    <name evidence="9" type="ORF">BLX24_17320</name>
</gene>
<protein>
    <submittedName>
        <fullName evidence="9">Rhomboid family intramembrane serine protease</fullName>
    </submittedName>
</protein>
<dbReference type="GO" id="GO:0006508">
    <property type="term" value="P:proteolysis"/>
    <property type="evidence" value="ECO:0007669"/>
    <property type="project" value="UniProtKB-KW"/>
</dbReference>
<feature type="transmembrane region" description="Helical" evidence="7">
    <location>
        <begin position="114"/>
        <end position="132"/>
    </location>
</feature>
<comment type="similarity">
    <text evidence="2">Belongs to the peptidase S54 family.</text>
</comment>
<keyword evidence="10" id="KW-1185">Reference proteome</keyword>
<keyword evidence="9" id="KW-0645">Protease</keyword>
<sequence>MSITLALILITVIVSLWSWRDESMMDNWILNPYKTVKKKQYYRLLTSGFLHADLGHLFFNMFSFYIFGNQIEQVFAALFGGSAPVYLLVFYLLAIVVSDIPTLIRYRNDSRYNSLGASGGVSAIIFGSILFFPLGDICLYFALCMPAFIFGLLYLGYSFWASRRGVGYVNHDAHAYGALFGILFMIVVYPPVLSSFSQQVYNWIF</sequence>
<evidence type="ECO:0000256" key="2">
    <source>
        <dbReference type="ARBA" id="ARBA00009045"/>
    </source>
</evidence>
<dbReference type="PANTHER" id="PTHR43731:SF14">
    <property type="entry name" value="PRESENILIN-ASSOCIATED RHOMBOID-LIKE PROTEIN, MITOCHONDRIAL"/>
    <property type="match status" value="1"/>
</dbReference>
<dbReference type="AlphaFoldDB" id="A0A1S2VGG6"/>
<feature type="domain" description="Peptidase S54 rhomboid" evidence="8">
    <location>
        <begin position="39"/>
        <end position="189"/>
    </location>
</feature>
<keyword evidence="6 7" id="KW-0472">Membrane</keyword>
<evidence type="ECO:0000256" key="4">
    <source>
        <dbReference type="ARBA" id="ARBA00022801"/>
    </source>
</evidence>
<dbReference type="InterPro" id="IPR035952">
    <property type="entry name" value="Rhomboid-like_sf"/>
</dbReference>
<keyword evidence="4" id="KW-0378">Hydrolase</keyword>
<dbReference type="EMBL" id="MORL01000009">
    <property type="protein sequence ID" value="OIN57857.1"/>
    <property type="molecule type" value="Genomic_DNA"/>
</dbReference>
<dbReference type="InterPro" id="IPR050925">
    <property type="entry name" value="Rhomboid_protease_S54"/>
</dbReference>
<dbReference type="GO" id="GO:0016020">
    <property type="term" value="C:membrane"/>
    <property type="evidence" value="ECO:0007669"/>
    <property type="project" value="UniProtKB-SubCell"/>
</dbReference>
<evidence type="ECO:0000313" key="9">
    <source>
        <dbReference type="EMBL" id="OIN57857.1"/>
    </source>
</evidence>
<feature type="transmembrane region" description="Helical" evidence="7">
    <location>
        <begin position="74"/>
        <end position="94"/>
    </location>
</feature>
<reference evidence="9 10" key="1">
    <citation type="submission" date="2016-10" db="EMBL/GenBank/DDBJ databases">
        <title>Arsenicibacter rosenii gen. nov., sp. nov., an efficient arsenic-methylating bacterium isolated from an arsenic-contaminated paddy soil.</title>
        <authorList>
            <person name="Huang K."/>
        </authorList>
    </citation>
    <scope>NUCLEOTIDE SEQUENCE [LARGE SCALE GENOMIC DNA]</scope>
    <source>
        <strain evidence="9 10">SM-1</strain>
    </source>
</reference>
<organism evidence="9 10">
    <name type="scientific">Arsenicibacter rosenii</name>
    <dbReference type="NCBI Taxonomy" id="1750698"/>
    <lineage>
        <taxon>Bacteria</taxon>
        <taxon>Pseudomonadati</taxon>
        <taxon>Bacteroidota</taxon>
        <taxon>Cytophagia</taxon>
        <taxon>Cytophagales</taxon>
        <taxon>Spirosomataceae</taxon>
        <taxon>Arsenicibacter</taxon>
    </lineage>
</organism>
<evidence type="ECO:0000256" key="5">
    <source>
        <dbReference type="ARBA" id="ARBA00022989"/>
    </source>
</evidence>